<evidence type="ECO:0000313" key="4">
    <source>
        <dbReference type="EMBL" id="EBO8151134.1"/>
    </source>
</evidence>
<evidence type="ECO:0000313" key="3">
    <source>
        <dbReference type="EMBL" id="EAN3663302.1"/>
    </source>
</evidence>
<dbReference type="EMBL" id="AACUVM010000054">
    <property type="protein sequence ID" value="EAM4149267.1"/>
    <property type="molecule type" value="Genomic_DNA"/>
</dbReference>
<evidence type="ECO:0000313" key="1">
    <source>
        <dbReference type="EMBL" id="EAM4149267.1"/>
    </source>
</evidence>
<gene>
    <name evidence="4" type="ORF">D3453_19875</name>
    <name evidence="1" type="ORF">EAA72_23515</name>
    <name evidence="2" type="ORF">EAD13_23520</name>
    <name evidence="3" type="ORF">EF103_23070</name>
</gene>
<dbReference type="EMBL" id="AACXWZ010000020">
    <property type="protein sequence ID" value="EAN3663302.1"/>
    <property type="molecule type" value="Genomic_DNA"/>
</dbReference>
<proteinExistence type="predicted"/>
<organism evidence="2">
    <name type="scientific">Salmonella enterica</name>
    <name type="common">Salmonella choleraesuis</name>
    <dbReference type="NCBI Taxonomy" id="28901"/>
    <lineage>
        <taxon>Bacteria</taxon>
        <taxon>Pseudomonadati</taxon>
        <taxon>Pseudomonadota</taxon>
        <taxon>Gammaproteobacteria</taxon>
        <taxon>Enterobacterales</taxon>
        <taxon>Enterobacteriaceae</taxon>
        <taxon>Salmonella</taxon>
    </lineage>
</organism>
<dbReference type="EMBL" id="AACXNN010000035">
    <property type="protein sequence ID" value="EAN2512696.1"/>
    <property type="molecule type" value="Genomic_DNA"/>
</dbReference>
<reference evidence="2" key="1">
    <citation type="submission" date="2018-10" db="EMBL/GenBank/DDBJ databases">
        <authorList>
            <consortium name="PulseNet: The National Subtyping Network for Foodborne Disease Surveillance"/>
            <person name="Tarr C.L."/>
            <person name="Trees E."/>
            <person name="Katz L.S."/>
            <person name="Carleton-Romer H.A."/>
            <person name="Stroika S."/>
            <person name="Kucerova Z."/>
            <person name="Roache K.F."/>
            <person name="Sabol A.L."/>
            <person name="Besser J."/>
            <person name="Gerner-Smidt P."/>
        </authorList>
    </citation>
    <scope>NUCLEOTIDE SEQUENCE</scope>
    <source>
        <strain evidence="4">PNUSAS053063</strain>
        <strain evidence="3">PNUSAS053990</strain>
        <strain evidence="2">PNUSAS054496</strain>
        <strain evidence="1">PNUSAS055629</strain>
    </source>
</reference>
<accession>A0A5T9KRY7</accession>
<dbReference type="AlphaFoldDB" id="A0A5T9KRY7"/>
<comment type="caution">
    <text evidence="2">The sequence shown here is derived from an EMBL/GenBank/DDBJ whole genome shotgun (WGS) entry which is preliminary data.</text>
</comment>
<protein>
    <submittedName>
        <fullName evidence="2">Uncharacterized protein</fullName>
    </submittedName>
</protein>
<evidence type="ECO:0000313" key="2">
    <source>
        <dbReference type="EMBL" id="EAN2512696.1"/>
    </source>
</evidence>
<sequence length="70" mass="8251">MPCGLSVLHRTYPDHHLGWRPCNLLFNHLIIKYINYLCFTLRCNEGIKKVLWLKNKHILNVMTSGEELNS</sequence>
<name>A0A5T9KRY7_SALER</name>
<dbReference type="EMBL" id="AAGJSG010000014">
    <property type="protein sequence ID" value="EBO8151134.1"/>
    <property type="molecule type" value="Genomic_DNA"/>
</dbReference>